<evidence type="ECO:0000256" key="1">
    <source>
        <dbReference type="SAM" id="MobiDB-lite"/>
    </source>
</evidence>
<accession>D4Z966</accession>
<evidence type="ECO:0000313" key="2">
    <source>
        <dbReference type="EMBL" id="BAI99148.1"/>
    </source>
</evidence>
<gene>
    <name evidence="2" type="ordered locus">SJA_P1-01960</name>
</gene>
<dbReference type="KEGG" id="sjp:SJA_P1-01960"/>
<dbReference type="Proteomes" id="UP000007753">
    <property type="component" value="Plasmid pCHQ1"/>
</dbReference>
<sequence length="56" mass="5538">MVVASMTIGLTVAPATTTTAHPDYSGIWPQPGAEIASDSRSARPAAPGQGAKGSIS</sequence>
<reference evidence="2 3" key="1">
    <citation type="journal article" date="2010" name="J. Bacteriol.">
        <title>Complete genome sequence of the representative gamma-hexachlorocyclohexane-degrading bacterium Sphingobium japonicum UT26.</title>
        <authorList>
            <person name="Nagata Y."/>
            <person name="Ohtsubo Y."/>
            <person name="Endo R."/>
            <person name="Ichikawa N."/>
            <person name="Ankai A."/>
            <person name="Oguchi A."/>
            <person name="Fukui S."/>
            <person name="Fujita N."/>
            <person name="Tsuda M."/>
        </authorList>
    </citation>
    <scope>NUCLEOTIDE SEQUENCE [LARGE SCALE GENOMIC DNA]</scope>
    <source>
        <strain evidence="3">DSM 16413 / CCM 7287 / MTCC 6362 / UT26 / NBRC 101211 / UT26S</strain>
        <plasmid evidence="2 3">pCHQ1</plasmid>
    </source>
</reference>
<organism evidence="2 3">
    <name type="scientific">Sphingobium indicum (strain DSM 16413 / CCM 7287 / MTCC 6362 / UT26 / NBRC 101211 / UT26S)</name>
    <name type="common">Sphingobium japonicum</name>
    <dbReference type="NCBI Taxonomy" id="452662"/>
    <lineage>
        <taxon>Bacteria</taxon>
        <taxon>Pseudomonadati</taxon>
        <taxon>Pseudomonadota</taxon>
        <taxon>Alphaproteobacteria</taxon>
        <taxon>Sphingomonadales</taxon>
        <taxon>Sphingomonadaceae</taxon>
        <taxon>Sphingobium</taxon>
    </lineage>
</organism>
<dbReference type="EMBL" id="AP010805">
    <property type="protein sequence ID" value="BAI99148.1"/>
    <property type="molecule type" value="Genomic_DNA"/>
</dbReference>
<proteinExistence type="predicted"/>
<dbReference type="HOGENOM" id="CLU_3011994_0_0_5"/>
<keyword evidence="2" id="KW-0614">Plasmid</keyword>
<evidence type="ECO:0000313" key="3">
    <source>
        <dbReference type="Proteomes" id="UP000007753"/>
    </source>
</evidence>
<geneLocation type="plasmid" evidence="2 3">
    <name>pCHQ1</name>
</geneLocation>
<protein>
    <submittedName>
        <fullName evidence="2">Uncharacterized protein</fullName>
    </submittedName>
</protein>
<name>D4Z966_SPHIU</name>
<feature type="region of interest" description="Disordered" evidence="1">
    <location>
        <begin position="19"/>
        <end position="56"/>
    </location>
</feature>
<dbReference type="AlphaFoldDB" id="D4Z966"/>
<feature type="compositionally biased region" description="Low complexity" evidence="1">
    <location>
        <begin position="36"/>
        <end position="47"/>
    </location>
</feature>
<keyword evidence="3" id="KW-1185">Reference proteome</keyword>